<dbReference type="EMBL" id="CP064781">
    <property type="protein sequence ID" value="QRJ62538.1"/>
    <property type="molecule type" value="Genomic_DNA"/>
</dbReference>
<dbReference type="InterPro" id="IPR036397">
    <property type="entry name" value="RNaseH_sf"/>
</dbReference>
<dbReference type="InterPro" id="IPR012337">
    <property type="entry name" value="RNaseH-like_sf"/>
</dbReference>
<dbReference type="PROSITE" id="PS50994">
    <property type="entry name" value="INTEGRASE"/>
    <property type="match status" value="1"/>
</dbReference>
<dbReference type="Gene3D" id="1.10.10.60">
    <property type="entry name" value="Homeodomain-like"/>
    <property type="match status" value="1"/>
</dbReference>
<evidence type="ECO:0000259" key="2">
    <source>
        <dbReference type="PROSITE" id="PS50994"/>
    </source>
</evidence>
<protein>
    <submittedName>
        <fullName evidence="5">IS3 family transposase</fullName>
    </submittedName>
</protein>
<dbReference type="InterPro" id="IPR025948">
    <property type="entry name" value="HTH-like_dom"/>
</dbReference>
<evidence type="ECO:0000313" key="5">
    <source>
        <dbReference type="EMBL" id="QRJ63337.1"/>
    </source>
</evidence>
<sequence length="370" mass="42449">MRKSRFTEAQTVAILREADKSSVAEVAKKHGISEQTIYSWRQRFGSMNADEVKRLRQLEQENARLKKLLAERDLEVEIMKEINAKKLVSAPARRRQAEYAKGRGLSERKACALTRTARSALRYESRMQKKDAPALAAMRILSAQYPRYGYRRIQVFLERQGQRMSTDRAWRLWRKAGLQVPRKRPRKRIALSRPRPQAPLAAGQVWAYDFVFDACANGQQLKCLTVVDEYTRESLAIDVAGSIRSGRVIEVLSQLISTHGAPKILRSDNGPEFVSRALLRWAANENLDMALIDPGKPWQNGMAESFNGKFRDECLSMEWFRNRTEAKVVIDQWRQHYNEIRPHSSLGNQTPAAFKKQCLSTTKPGAIFQE</sequence>
<dbReference type="RefSeq" id="WP_203386070.1">
    <property type="nucleotide sequence ID" value="NZ_CP064781.1"/>
</dbReference>
<accession>A0A974SNA8</accession>
<feature type="coiled-coil region" evidence="1">
    <location>
        <begin position="48"/>
        <end position="75"/>
    </location>
</feature>
<dbReference type="PANTHER" id="PTHR47515">
    <property type="entry name" value="LOW CALCIUM RESPONSE LOCUS PROTEIN T"/>
    <property type="match status" value="1"/>
</dbReference>
<keyword evidence="1" id="KW-0175">Coiled coil</keyword>
<dbReference type="EMBL" id="CP064781">
    <property type="protein sequence ID" value="QRJ62653.1"/>
    <property type="molecule type" value="Genomic_DNA"/>
</dbReference>
<dbReference type="InterPro" id="IPR048020">
    <property type="entry name" value="Transpos_IS3"/>
</dbReference>
<evidence type="ECO:0000313" key="3">
    <source>
        <dbReference type="EMBL" id="QRJ62538.1"/>
    </source>
</evidence>
<keyword evidence="8" id="KW-1185">Reference proteome</keyword>
<evidence type="ECO:0000256" key="1">
    <source>
        <dbReference type="SAM" id="Coils"/>
    </source>
</evidence>
<dbReference type="PANTHER" id="PTHR47515:SF1">
    <property type="entry name" value="BLR2054 PROTEIN"/>
    <property type="match status" value="1"/>
</dbReference>
<dbReference type="InterPro" id="IPR009057">
    <property type="entry name" value="Homeodomain-like_sf"/>
</dbReference>
<dbReference type="GO" id="GO:0004803">
    <property type="term" value="F:transposase activity"/>
    <property type="evidence" value="ECO:0007669"/>
    <property type="project" value="InterPro"/>
</dbReference>
<reference evidence="5" key="1">
    <citation type="submission" date="2020-11" db="EMBL/GenBank/DDBJ databases">
        <title>Azospira restricta DSM 18626 genome sequence.</title>
        <authorList>
            <person name="Moe W.M."/>
        </authorList>
    </citation>
    <scope>NUCLEOTIDE SEQUENCE</scope>
    <source>
        <strain evidence="5">DSM 18626</strain>
    </source>
</reference>
<dbReference type="EMBL" id="CP064781">
    <property type="protein sequence ID" value="QRJ64136.1"/>
    <property type="molecule type" value="Genomic_DNA"/>
</dbReference>
<dbReference type="AlphaFoldDB" id="A0A974SNA8"/>
<dbReference type="InterPro" id="IPR002514">
    <property type="entry name" value="Transposase_8"/>
</dbReference>
<dbReference type="KEGG" id="ares:IWH25_12195"/>
<proteinExistence type="predicted"/>
<dbReference type="EMBL" id="CP064781">
    <property type="protein sequence ID" value="QRJ65332.1"/>
    <property type="molecule type" value="Genomic_DNA"/>
</dbReference>
<evidence type="ECO:0000313" key="8">
    <source>
        <dbReference type="Proteomes" id="UP000663444"/>
    </source>
</evidence>
<dbReference type="GO" id="GO:0006313">
    <property type="term" value="P:DNA transposition"/>
    <property type="evidence" value="ECO:0007669"/>
    <property type="project" value="InterPro"/>
</dbReference>
<dbReference type="InterPro" id="IPR001584">
    <property type="entry name" value="Integrase_cat-core"/>
</dbReference>
<dbReference type="KEGG" id="ares:IWH25_01910"/>
<dbReference type="Gene3D" id="3.30.420.10">
    <property type="entry name" value="Ribonuclease H-like superfamily/Ribonuclease H"/>
    <property type="match status" value="1"/>
</dbReference>
<evidence type="ECO:0000313" key="7">
    <source>
        <dbReference type="EMBL" id="QRJ65332.1"/>
    </source>
</evidence>
<evidence type="ECO:0000313" key="4">
    <source>
        <dbReference type="EMBL" id="QRJ62653.1"/>
    </source>
</evidence>
<dbReference type="Pfam" id="PF13276">
    <property type="entry name" value="HTH_21"/>
    <property type="match status" value="1"/>
</dbReference>
<name>A0A974SNA8_9RHOO</name>
<evidence type="ECO:0000313" key="6">
    <source>
        <dbReference type="EMBL" id="QRJ64136.1"/>
    </source>
</evidence>
<dbReference type="GO" id="GO:0003677">
    <property type="term" value="F:DNA binding"/>
    <property type="evidence" value="ECO:0007669"/>
    <property type="project" value="InterPro"/>
</dbReference>
<dbReference type="NCBIfam" id="NF033516">
    <property type="entry name" value="transpos_IS3"/>
    <property type="match status" value="1"/>
</dbReference>
<dbReference type="EMBL" id="CP064781">
    <property type="protein sequence ID" value="QRJ63337.1"/>
    <property type="molecule type" value="Genomic_DNA"/>
</dbReference>
<dbReference type="SUPFAM" id="SSF53098">
    <property type="entry name" value="Ribonuclease H-like"/>
    <property type="match status" value="1"/>
</dbReference>
<dbReference type="KEGG" id="ares:IWH25_12825"/>
<feature type="domain" description="Integrase catalytic" evidence="2">
    <location>
        <begin position="195"/>
        <end position="359"/>
    </location>
</feature>
<dbReference type="Pfam" id="PF01527">
    <property type="entry name" value="HTH_Tnp_1"/>
    <property type="match status" value="1"/>
</dbReference>
<dbReference type="KEGG" id="ares:IWH25_16560"/>
<dbReference type="GO" id="GO:0015074">
    <property type="term" value="P:DNA integration"/>
    <property type="evidence" value="ECO:0007669"/>
    <property type="project" value="InterPro"/>
</dbReference>
<dbReference type="SUPFAM" id="SSF46689">
    <property type="entry name" value="Homeodomain-like"/>
    <property type="match status" value="1"/>
</dbReference>
<gene>
    <name evidence="6" type="ORF">IWH25_01910</name>
    <name evidence="7" type="ORF">IWH25_08420</name>
    <name evidence="3" type="ORF">IWH25_12195</name>
    <name evidence="4" type="ORF">IWH25_12825</name>
    <name evidence="5" type="ORF">IWH25_16560</name>
</gene>
<dbReference type="Proteomes" id="UP000663444">
    <property type="component" value="Chromosome"/>
</dbReference>
<organism evidence="5 8">
    <name type="scientific">Azospira restricta</name>
    <dbReference type="NCBI Taxonomy" id="404405"/>
    <lineage>
        <taxon>Bacteria</taxon>
        <taxon>Pseudomonadati</taxon>
        <taxon>Pseudomonadota</taxon>
        <taxon>Betaproteobacteria</taxon>
        <taxon>Rhodocyclales</taxon>
        <taxon>Rhodocyclaceae</taxon>
        <taxon>Azospira</taxon>
    </lineage>
</organism>
<dbReference type="Pfam" id="PF13683">
    <property type="entry name" value="rve_3"/>
    <property type="match status" value="1"/>
</dbReference>
<dbReference type="KEGG" id="ares:IWH25_08420"/>